<feature type="transmembrane region" description="Helical" evidence="1">
    <location>
        <begin position="121"/>
        <end position="144"/>
    </location>
</feature>
<evidence type="ECO:0000313" key="3">
    <source>
        <dbReference type="Proteomes" id="UP001501599"/>
    </source>
</evidence>
<feature type="transmembrane region" description="Helical" evidence="1">
    <location>
        <begin position="85"/>
        <end position="109"/>
    </location>
</feature>
<dbReference type="EMBL" id="BAAAQT010000008">
    <property type="protein sequence ID" value="GAA2175749.1"/>
    <property type="molecule type" value="Genomic_DNA"/>
</dbReference>
<feature type="transmembrane region" description="Helical" evidence="1">
    <location>
        <begin position="29"/>
        <end position="54"/>
    </location>
</feature>
<evidence type="ECO:0000256" key="1">
    <source>
        <dbReference type="SAM" id="Phobius"/>
    </source>
</evidence>
<dbReference type="RefSeq" id="WP_344344479.1">
    <property type="nucleotide sequence ID" value="NZ_BAAAQT010000008.1"/>
</dbReference>
<keyword evidence="1" id="KW-0812">Transmembrane</keyword>
<keyword evidence="1" id="KW-1133">Transmembrane helix</keyword>
<comment type="caution">
    <text evidence="2">The sequence shown here is derived from an EMBL/GenBank/DDBJ whole genome shotgun (WGS) entry which is preliminary data.</text>
</comment>
<organism evidence="2 3">
    <name type="scientific">Agrococcus versicolor</name>
    <dbReference type="NCBI Taxonomy" id="501482"/>
    <lineage>
        <taxon>Bacteria</taxon>
        <taxon>Bacillati</taxon>
        <taxon>Actinomycetota</taxon>
        <taxon>Actinomycetes</taxon>
        <taxon>Micrococcales</taxon>
        <taxon>Microbacteriaceae</taxon>
        <taxon>Agrococcus</taxon>
    </lineage>
</organism>
<proteinExistence type="predicted"/>
<keyword evidence="1" id="KW-0472">Membrane</keyword>
<evidence type="ECO:0000313" key="2">
    <source>
        <dbReference type="EMBL" id="GAA2175749.1"/>
    </source>
</evidence>
<reference evidence="2 3" key="1">
    <citation type="journal article" date="2019" name="Int. J. Syst. Evol. Microbiol.">
        <title>The Global Catalogue of Microorganisms (GCM) 10K type strain sequencing project: providing services to taxonomists for standard genome sequencing and annotation.</title>
        <authorList>
            <consortium name="The Broad Institute Genomics Platform"/>
            <consortium name="The Broad Institute Genome Sequencing Center for Infectious Disease"/>
            <person name="Wu L."/>
            <person name="Ma J."/>
        </authorList>
    </citation>
    <scope>NUCLEOTIDE SEQUENCE [LARGE SCALE GENOMIC DNA]</scope>
    <source>
        <strain evidence="2 3">JCM 16026</strain>
    </source>
</reference>
<keyword evidence="3" id="KW-1185">Reference proteome</keyword>
<name>A0ABN3AX47_9MICO</name>
<feature type="transmembrane region" description="Helical" evidence="1">
    <location>
        <begin position="179"/>
        <end position="203"/>
    </location>
</feature>
<protein>
    <submittedName>
        <fullName evidence="2">Uncharacterized protein</fullName>
    </submittedName>
</protein>
<gene>
    <name evidence="2" type="ORF">GCM10009846_26840</name>
</gene>
<dbReference type="Proteomes" id="UP001501599">
    <property type="component" value="Unassembled WGS sequence"/>
</dbReference>
<accession>A0ABN3AX47</accession>
<sequence>MTAVAPPLPTAPLPPEHARAARRAGAIGGALVGVGLPLAASPLIAWAFTAFWLWSLSLTGPGIDEPLPEDVAYFRQMGDLMASPIAIAIGFLCVLVGGGLVALGIVAGMRRLRRAGVHRPVGVLLLGLLLARLGSWVVAAVSGLPEMLGVAWVPALMLTPTVDGLDGPGAALEMLPVTIVATAAMVVVGAVAAAGVWLGIGLLTTWGMAAALRARVPLTWQQAPWQPAAWQPGALQSTSGGPQPAP</sequence>